<feature type="chain" id="PRO_5012093611" evidence="4">
    <location>
        <begin position="22"/>
        <end position="663"/>
    </location>
</feature>
<dbReference type="SMART" id="SM00636">
    <property type="entry name" value="Glyco_18"/>
    <property type="match status" value="1"/>
</dbReference>
<dbReference type="Gene3D" id="3.20.20.80">
    <property type="entry name" value="Glycosidases"/>
    <property type="match status" value="1"/>
</dbReference>
<dbReference type="AlphaFoldDB" id="A0A1M7FJB4"/>
<dbReference type="GO" id="GO:0009313">
    <property type="term" value="P:oligosaccharide catabolic process"/>
    <property type="evidence" value="ECO:0007669"/>
    <property type="project" value="TreeGrafter"/>
</dbReference>
<feature type="domain" description="GH18" evidence="5">
    <location>
        <begin position="193"/>
        <end position="502"/>
    </location>
</feature>
<keyword evidence="3" id="KW-0472">Membrane</keyword>
<dbReference type="PROSITE" id="PS51910">
    <property type="entry name" value="GH18_2"/>
    <property type="match status" value="1"/>
</dbReference>
<dbReference type="Pfam" id="PF00704">
    <property type="entry name" value="Glyco_hydro_18"/>
    <property type="match status" value="1"/>
</dbReference>
<evidence type="ECO:0000313" key="6">
    <source>
        <dbReference type="EMBL" id="SHM04134.1"/>
    </source>
</evidence>
<evidence type="ECO:0000256" key="2">
    <source>
        <dbReference type="ARBA" id="ARBA00023295"/>
    </source>
</evidence>
<dbReference type="GO" id="GO:0008061">
    <property type="term" value="F:chitin binding"/>
    <property type="evidence" value="ECO:0007669"/>
    <property type="project" value="InterPro"/>
</dbReference>
<evidence type="ECO:0000313" key="7">
    <source>
        <dbReference type="Proteomes" id="UP000184028"/>
    </source>
</evidence>
<evidence type="ECO:0000256" key="1">
    <source>
        <dbReference type="ARBA" id="ARBA00022801"/>
    </source>
</evidence>
<organism evidence="6 7">
    <name type="scientific">Flavobacterium chilense</name>
    <dbReference type="NCBI Taxonomy" id="946677"/>
    <lineage>
        <taxon>Bacteria</taxon>
        <taxon>Pseudomonadati</taxon>
        <taxon>Bacteroidota</taxon>
        <taxon>Flavobacteriia</taxon>
        <taxon>Flavobacteriales</taxon>
        <taxon>Flavobacteriaceae</taxon>
        <taxon>Flavobacterium</taxon>
    </lineage>
</organism>
<dbReference type="STRING" id="946677.SAMN05444484_103399"/>
<feature type="signal peptide" evidence="4">
    <location>
        <begin position="1"/>
        <end position="21"/>
    </location>
</feature>
<dbReference type="EMBL" id="FRBT01000003">
    <property type="protein sequence ID" value="SHM04134.1"/>
    <property type="molecule type" value="Genomic_DNA"/>
</dbReference>
<dbReference type="InterPro" id="IPR017853">
    <property type="entry name" value="GH"/>
</dbReference>
<keyword evidence="1 6" id="KW-0378">Hydrolase</keyword>
<keyword evidence="3" id="KW-1133">Transmembrane helix</keyword>
<feature type="transmembrane region" description="Helical" evidence="3">
    <location>
        <begin position="590"/>
        <end position="613"/>
    </location>
</feature>
<feature type="transmembrane region" description="Helical" evidence="3">
    <location>
        <begin position="633"/>
        <end position="657"/>
    </location>
</feature>
<name>A0A1M7FJB4_9FLAO</name>
<proteinExistence type="predicted"/>
<gene>
    <name evidence="6" type="ORF">SAMN05444484_103399</name>
</gene>
<dbReference type="InterPro" id="IPR029070">
    <property type="entry name" value="Chitinase_insertion_sf"/>
</dbReference>
<evidence type="ECO:0000256" key="4">
    <source>
        <dbReference type="SAM" id="SignalP"/>
    </source>
</evidence>
<keyword evidence="3" id="KW-0812">Transmembrane</keyword>
<dbReference type="SUPFAM" id="SSF51445">
    <property type="entry name" value="(Trans)glycosidases"/>
    <property type="match status" value="1"/>
</dbReference>
<dbReference type="PANTHER" id="PTHR46290">
    <property type="entry name" value="DI-N-ACETYLCHITOBIASE"/>
    <property type="match status" value="1"/>
</dbReference>
<keyword evidence="2" id="KW-0326">Glycosidase</keyword>
<keyword evidence="7" id="KW-1185">Reference proteome</keyword>
<dbReference type="InterPro" id="IPR001223">
    <property type="entry name" value="Glyco_hydro18_cat"/>
</dbReference>
<dbReference type="RefSeq" id="WP_082815737.1">
    <property type="nucleotide sequence ID" value="NZ_FRBT01000003.1"/>
</dbReference>
<accession>A0A1M7FJB4</accession>
<protein>
    <submittedName>
        <fullName evidence="6">Glycosyl hydrolases family 18</fullName>
    </submittedName>
</protein>
<dbReference type="Proteomes" id="UP000184028">
    <property type="component" value="Unassembled WGS sequence"/>
</dbReference>
<reference evidence="7" key="1">
    <citation type="submission" date="2016-11" db="EMBL/GenBank/DDBJ databases">
        <authorList>
            <person name="Varghese N."/>
            <person name="Submissions S."/>
        </authorList>
    </citation>
    <scope>NUCLEOTIDE SEQUENCE [LARGE SCALE GENOMIC DNA]</scope>
    <source>
        <strain evidence="7">DSM 24724</strain>
    </source>
</reference>
<dbReference type="PANTHER" id="PTHR46290:SF1">
    <property type="entry name" value="DI-N-ACETYLCHITOBIASE"/>
    <property type="match status" value="1"/>
</dbReference>
<dbReference type="GO" id="GO:0016798">
    <property type="term" value="F:hydrolase activity, acting on glycosyl bonds"/>
    <property type="evidence" value="ECO:0007669"/>
    <property type="project" value="UniProtKB-KW"/>
</dbReference>
<evidence type="ECO:0000259" key="5">
    <source>
        <dbReference type="PROSITE" id="PS51910"/>
    </source>
</evidence>
<feature type="transmembrane region" description="Helical" evidence="3">
    <location>
        <begin position="555"/>
        <end position="575"/>
    </location>
</feature>
<keyword evidence="4" id="KW-0732">Signal</keyword>
<dbReference type="InterPro" id="IPR051887">
    <property type="entry name" value="GH18_Domain-Containing"/>
</dbReference>
<dbReference type="OrthoDB" id="1185215at2"/>
<sequence length="663" mass="76780">MRLIYIIIIVFCSFTCTISFAQEKTNAPVSKKNVSTEIPADTVKIKKSLLKKITDAFKFRANFRKGEEKRIIAIINRLQKPEQPRDTTINNTYITNHNTVPISTIQKQIDSLFLDFTTSVDSTKISNIDINNLVDKLLPMVQKKIDLEEEEEKRQAKIKKIRDLLQYPYGVITTVRVNNIPVKTINRKVARNSEVYGFHPHWMNKYYLNYNYKALNTLIYYGYELNGKTGSYKTLNGWDTAEVIPKAKKEGCKVFLCIFDKSQKSLDEFLNNRDAQLRLIEETKFLLKEKNADGINIFFENFGDRNRNNFTEFISLLHYKLKEANRSYQLTITLPVVDQYHNYDIEEIEPLVDRFIIDFTKKNNYGPIVPLKGSDYSLGTGLDRYLNKNIPPKKIIACLTYDGILWHYKSKKSEFKFYNTIVKDYLNKYTPLYNKNNGALINIIKNKKDTISQLWFDDVQTISEKYDFILNKGVGGIGIWGLGSDDGRPEMWNALIDKTMYIKVKTTVLKPPVKEGRMASWKRRIMQEIELYKKLFNHPCDFTKEDSKKMFSDDLIIIITEILFTVLVLVALYCLKQKKQLGDDWTKSKLFYGILTFLSVFLTICVVLCLFLNPGFSGFGLSKSGKCETSFITILKILGGGFLIGLLAMKFLIFPLIKPREVP</sequence>
<dbReference type="InterPro" id="IPR011583">
    <property type="entry name" value="Chitinase_II/V-like_cat"/>
</dbReference>
<evidence type="ECO:0000256" key="3">
    <source>
        <dbReference type="SAM" id="Phobius"/>
    </source>
</evidence>
<dbReference type="Gene3D" id="3.10.50.10">
    <property type="match status" value="1"/>
</dbReference>